<sequence length="157" mass="17731">MITKLSLQDDDMVDQIWRLQHIAYRLEAEKIGFYDIPPLLDTHETLKNCGENFYGYLTEDGELIGAVATQKEAPASLTLMRMMVHPDHFRKGIAGNLIRYVLDDHADIPLFIVSTGAKNEPAVALYLKFGFIPFDTFEVAPGVELTTFHRKAEKSTS</sequence>
<dbReference type="InterPro" id="IPR016181">
    <property type="entry name" value="Acyl_CoA_acyltransferase"/>
</dbReference>
<keyword evidence="3" id="KW-1185">Reference proteome</keyword>
<feature type="domain" description="N-acetyltransferase" evidence="1">
    <location>
        <begin position="1"/>
        <end position="150"/>
    </location>
</feature>
<evidence type="ECO:0000313" key="3">
    <source>
        <dbReference type="Proteomes" id="UP001344632"/>
    </source>
</evidence>
<dbReference type="RefSeq" id="WP_326091639.1">
    <property type="nucleotide sequence ID" value="NZ_JARLKZ010000031.1"/>
</dbReference>
<dbReference type="SUPFAM" id="SSF55729">
    <property type="entry name" value="Acyl-CoA N-acyltransferases (Nat)"/>
    <property type="match status" value="1"/>
</dbReference>
<dbReference type="EMBL" id="JARLKZ010000031">
    <property type="protein sequence ID" value="MEC0243984.1"/>
    <property type="molecule type" value="Genomic_DNA"/>
</dbReference>
<organism evidence="2 3">
    <name type="scientific">Paenibacillus dokdonensis</name>
    <dbReference type="NCBI Taxonomy" id="2567944"/>
    <lineage>
        <taxon>Bacteria</taxon>
        <taxon>Bacillati</taxon>
        <taxon>Bacillota</taxon>
        <taxon>Bacilli</taxon>
        <taxon>Bacillales</taxon>
        <taxon>Paenibacillaceae</taxon>
        <taxon>Paenibacillus</taxon>
    </lineage>
</organism>
<proteinExistence type="predicted"/>
<dbReference type="CDD" id="cd04301">
    <property type="entry name" value="NAT_SF"/>
    <property type="match status" value="1"/>
</dbReference>
<gene>
    <name evidence="2" type="ORF">P4H66_29670</name>
</gene>
<accession>A0ABU6GWD1</accession>
<dbReference type="Gene3D" id="3.40.630.30">
    <property type="match status" value="1"/>
</dbReference>
<dbReference type="Proteomes" id="UP001344632">
    <property type="component" value="Unassembled WGS sequence"/>
</dbReference>
<comment type="caution">
    <text evidence="2">The sequence shown here is derived from an EMBL/GenBank/DDBJ whole genome shotgun (WGS) entry which is preliminary data.</text>
</comment>
<name>A0ABU6GWD1_9BACL</name>
<evidence type="ECO:0000259" key="1">
    <source>
        <dbReference type="PROSITE" id="PS51186"/>
    </source>
</evidence>
<evidence type="ECO:0000313" key="2">
    <source>
        <dbReference type="EMBL" id="MEC0243984.1"/>
    </source>
</evidence>
<dbReference type="InterPro" id="IPR000182">
    <property type="entry name" value="GNAT_dom"/>
</dbReference>
<protein>
    <submittedName>
        <fullName evidence="2">GNAT family N-acetyltransferase</fullName>
    </submittedName>
</protein>
<reference evidence="2 3" key="1">
    <citation type="submission" date="2023-03" db="EMBL/GenBank/DDBJ databases">
        <title>Bacillus Genome Sequencing.</title>
        <authorList>
            <person name="Dunlap C."/>
        </authorList>
    </citation>
    <scope>NUCLEOTIDE SEQUENCE [LARGE SCALE GENOMIC DNA]</scope>
    <source>
        <strain evidence="2 3">BD-525</strain>
    </source>
</reference>
<dbReference type="PROSITE" id="PS51186">
    <property type="entry name" value="GNAT"/>
    <property type="match status" value="1"/>
</dbReference>
<dbReference type="Pfam" id="PF00583">
    <property type="entry name" value="Acetyltransf_1"/>
    <property type="match status" value="1"/>
</dbReference>